<gene>
    <name evidence="2" type="ORF">VNO77_18460</name>
</gene>
<protein>
    <submittedName>
        <fullName evidence="2">Uncharacterized protein</fullName>
    </submittedName>
</protein>
<reference evidence="2 3" key="1">
    <citation type="submission" date="2024-01" db="EMBL/GenBank/DDBJ databases">
        <title>The genomes of 5 underutilized Papilionoideae crops provide insights into root nodulation and disease resistanc.</title>
        <authorList>
            <person name="Jiang F."/>
        </authorList>
    </citation>
    <scope>NUCLEOTIDE SEQUENCE [LARGE SCALE GENOMIC DNA]</scope>
    <source>
        <strain evidence="2">LVBAO_FW01</strain>
        <tissue evidence="2">Leaves</tissue>
    </source>
</reference>
<name>A0AAN9LKV2_CANGL</name>
<evidence type="ECO:0000313" key="2">
    <source>
        <dbReference type="EMBL" id="KAK7337872.1"/>
    </source>
</evidence>
<feature type="region of interest" description="Disordered" evidence="1">
    <location>
        <begin position="58"/>
        <end position="112"/>
    </location>
</feature>
<comment type="caution">
    <text evidence="2">The sequence shown here is derived from an EMBL/GenBank/DDBJ whole genome shotgun (WGS) entry which is preliminary data.</text>
</comment>
<dbReference type="EMBL" id="JAYMYQ010000004">
    <property type="protein sequence ID" value="KAK7337872.1"/>
    <property type="molecule type" value="Genomic_DNA"/>
</dbReference>
<proteinExistence type="predicted"/>
<feature type="compositionally biased region" description="Acidic residues" evidence="1">
    <location>
        <begin position="67"/>
        <end position="81"/>
    </location>
</feature>
<sequence>MAMTIPLETQNDNQKIRNLPTGIHTHQSHDTTYIKNALHTVATEACGVVTLSVGMGKAATDNAADNGGDDDDDDDDDDVDEQVIVSLDGGAGRSSFNVPSPLHVTSVDPHRD</sequence>
<dbReference type="AlphaFoldDB" id="A0AAN9LKV2"/>
<organism evidence="2 3">
    <name type="scientific">Canavalia gladiata</name>
    <name type="common">Sword bean</name>
    <name type="synonym">Dolichos gladiatus</name>
    <dbReference type="NCBI Taxonomy" id="3824"/>
    <lineage>
        <taxon>Eukaryota</taxon>
        <taxon>Viridiplantae</taxon>
        <taxon>Streptophyta</taxon>
        <taxon>Embryophyta</taxon>
        <taxon>Tracheophyta</taxon>
        <taxon>Spermatophyta</taxon>
        <taxon>Magnoliopsida</taxon>
        <taxon>eudicotyledons</taxon>
        <taxon>Gunneridae</taxon>
        <taxon>Pentapetalae</taxon>
        <taxon>rosids</taxon>
        <taxon>fabids</taxon>
        <taxon>Fabales</taxon>
        <taxon>Fabaceae</taxon>
        <taxon>Papilionoideae</taxon>
        <taxon>50 kb inversion clade</taxon>
        <taxon>NPAAA clade</taxon>
        <taxon>indigoferoid/millettioid clade</taxon>
        <taxon>Phaseoleae</taxon>
        <taxon>Canavalia</taxon>
    </lineage>
</organism>
<keyword evidence="3" id="KW-1185">Reference proteome</keyword>
<dbReference type="Proteomes" id="UP001367508">
    <property type="component" value="Unassembled WGS sequence"/>
</dbReference>
<accession>A0AAN9LKV2</accession>
<evidence type="ECO:0000256" key="1">
    <source>
        <dbReference type="SAM" id="MobiDB-lite"/>
    </source>
</evidence>
<evidence type="ECO:0000313" key="3">
    <source>
        <dbReference type="Proteomes" id="UP001367508"/>
    </source>
</evidence>